<proteinExistence type="predicted"/>
<name>A0A182F198_ANOAL</name>
<reference evidence="1" key="2">
    <citation type="submission" date="2022-08" db="UniProtKB">
        <authorList>
            <consortium name="EnsemblMetazoa"/>
        </authorList>
    </citation>
    <scope>IDENTIFICATION</scope>
    <source>
        <strain evidence="1">STECLA/ALBI9_A</strain>
    </source>
</reference>
<dbReference type="EnsemblMetazoa" id="AALB000222-RA">
    <property type="protein sequence ID" value="AALB000222-PA"/>
    <property type="gene ID" value="AALB000222"/>
</dbReference>
<evidence type="ECO:0000313" key="2">
    <source>
        <dbReference type="Proteomes" id="UP000069272"/>
    </source>
</evidence>
<dbReference type="Gene3D" id="3.90.215.10">
    <property type="entry name" value="Gamma Fibrinogen, chain A, domain 1"/>
    <property type="match status" value="1"/>
</dbReference>
<keyword evidence="2" id="KW-1185">Reference proteome</keyword>
<reference evidence="1 2" key="1">
    <citation type="journal article" date="2017" name="G3 (Bethesda)">
        <title>The Physical Genome Mapping of Anopheles albimanus Corrected Scaffold Misassemblies and Identified Interarm Rearrangements in Genus Anopheles.</title>
        <authorList>
            <person name="Artemov G.N."/>
            <person name="Peery A.N."/>
            <person name="Jiang X."/>
            <person name="Tu Z."/>
            <person name="Stegniy V.N."/>
            <person name="Sharakhova M.V."/>
            <person name="Sharakhov I.V."/>
        </authorList>
    </citation>
    <scope>NUCLEOTIDE SEQUENCE [LARGE SCALE GENOMIC DNA]</scope>
    <source>
        <strain evidence="1 2">ALBI9_A</strain>
    </source>
</reference>
<evidence type="ECO:0000313" key="1">
    <source>
        <dbReference type="EnsemblMetazoa" id="AALB000222-PA"/>
    </source>
</evidence>
<dbReference type="VEuPathDB" id="VectorBase:AALB000222"/>
<protein>
    <submittedName>
        <fullName evidence="1">Uncharacterized protein</fullName>
    </submittedName>
</protein>
<organism evidence="1 2">
    <name type="scientific">Anopheles albimanus</name>
    <name type="common">New world malaria mosquito</name>
    <dbReference type="NCBI Taxonomy" id="7167"/>
    <lineage>
        <taxon>Eukaryota</taxon>
        <taxon>Metazoa</taxon>
        <taxon>Ecdysozoa</taxon>
        <taxon>Arthropoda</taxon>
        <taxon>Hexapoda</taxon>
        <taxon>Insecta</taxon>
        <taxon>Pterygota</taxon>
        <taxon>Neoptera</taxon>
        <taxon>Endopterygota</taxon>
        <taxon>Diptera</taxon>
        <taxon>Nematocera</taxon>
        <taxon>Culicoidea</taxon>
        <taxon>Culicidae</taxon>
        <taxon>Anophelinae</taxon>
        <taxon>Anopheles</taxon>
    </lineage>
</organism>
<dbReference type="InterPro" id="IPR014716">
    <property type="entry name" value="Fibrinogen_a/b/g_C_1"/>
</dbReference>
<accession>A0A182F198</accession>
<dbReference type="Proteomes" id="UP000069272">
    <property type="component" value="Chromosome 2L"/>
</dbReference>
<dbReference type="AlphaFoldDB" id="A0A182F198"/>
<sequence length="83" mass="9662">MVPESIFSRDYRDEFGICGAKYGKSFQRNVLLRTIRRIACEKDQYHLKPLAYSETAGDSLEYHEDMKFSTIDRGSRKTLCCNT</sequence>
<dbReference type="SUPFAM" id="SSF56496">
    <property type="entry name" value="Fibrinogen C-terminal domain-like"/>
    <property type="match status" value="1"/>
</dbReference>
<dbReference type="InterPro" id="IPR036056">
    <property type="entry name" value="Fibrinogen-like_C"/>
</dbReference>